<comment type="cofactor">
    <cofactor evidence="1">
        <name>Zn(2+)</name>
        <dbReference type="ChEBI" id="CHEBI:29105"/>
    </cofactor>
</comment>
<reference evidence="6 7" key="1">
    <citation type="submission" date="2018-11" db="EMBL/GenBank/DDBJ databases">
        <title>Whole genome sequence of Streptomyces paromomycinus NBRC 15454(T).</title>
        <authorList>
            <person name="Komaki H."/>
            <person name="Tamura T."/>
        </authorList>
    </citation>
    <scope>NUCLEOTIDE SEQUENCE [LARGE SCALE GENOMIC DNA]</scope>
    <source>
        <strain evidence="6 7">NBRC 15454</strain>
    </source>
</reference>
<evidence type="ECO:0000313" key="7">
    <source>
        <dbReference type="Proteomes" id="UP000286746"/>
    </source>
</evidence>
<dbReference type="SUPFAM" id="SSF56281">
    <property type="entry name" value="Metallo-hydrolase/oxidoreductase"/>
    <property type="match status" value="1"/>
</dbReference>
<comment type="caution">
    <text evidence="6">The sequence shown here is derived from an EMBL/GenBank/DDBJ whole genome shotgun (WGS) entry which is preliminary data.</text>
</comment>
<evidence type="ECO:0000259" key="5">
    <source>
        <dbReference type="SMART" id="SM00849"/>
    </source>
</evidence>
<dbReference type="PANTHER" id="PTHR46233">
    <property type="entry name" value="HYDROXYACYLGLUTATHIONE HYDROLASE GLOC"/>
    <property type="match status" value="1"/>
</dbReference>
<dbReference type="GO" id="GO:0016787">
    <property type="term" value="F:hydrolase activity"/>
    <property type="evidence" value="ECO:0007669"/>
    <property type="project" value="UniProtKB-KW"/>
</dbReference>
<keyword evidence="2" id="KW-0479">Metal-binding</keyword>
<keyword evidence="7" id="KW-1185">Reference proteome</keyword>
<evidence type="ECO:0000256" key="1">
    <source>
        <dbReference type="ARBA" id="ARBA00001947"/>
    </source>
</evidence>
<evidence type="ECO:0000256" key="2">
    <source>
        <dbReference type="ARBA" id="ARBA00022723"/>
    </source>
</evidence>
<organism evidence="6 7">
    <name type="scientific">Streptomyces paromomycinus</name>
    <name type="common">Streptomyces rimosus subsp. paromomycinus</name>
    <dbReference type="NCBI Taxonomy" id="92743"/>
    <lineage>
        <taxon>Bacteria</taxon>
        <taxon>Bacillati</taxon>
        <taxon>Actinomycetota</taxon>
        <taxon>Actinomycetes</taxon>
        <taxon>Kitasatosporales</taxon>
        <taxon>Streptomycetaceae</taxon>
        <taxon>Streptomyces</taxon>
    </lineage>
</organism>
<dbReference type="PANTHER" id="PTHR46233:SF3">
    <property type="entry name" value="HYDROXYACYLGLUTATHIONE HYDROLASE GLOC"/>
    <property type="match status" value="1"/>
</dbReference>
<dbReference type="RefSeq" id="WP_125057370.1">
    <property type="nucleotide sequence ID" value="NZ_BHZD01000001.1"/>
</dbReference>
<evidence type="ECO:0000256" key="3">
    <source>
        <dbReference type="ARBA" id="ARBA00022801"/>
    </source>
</evidence>
<proteinExistence type="predicted"/>
<dbReference type="EMBL" id="BHZD01000001">
    <property type="protein sequence ID" value="GCD47197.1"/>
    <property type="molecule type" value="Genomic_DNA"/>
</dbReference>
<dbReference type="AlphaFoldDB" id="A0A401WD07"/>
<dbReference type="Pfam" id="PF00753">
    <property type="entry name" value="Lactamase_B"/>
    <property type="match status" value="2"/>
</dbReference>
<dbReference type="Gene3D" id="3.60.15.10">
    <property type="entry name" value="Ribonuclease Z/Hydroxyacylglutathione hydrolase-like"/>
    <property type="match status" value="1"/>
</dbReference>
<dbReference type="SMART" id="SM00849">
    <property type="entry name" value="Lactamase_B"/>
    <property type="match status" value="1"/>
</dbReference>
<name>A0A401WD07_STREY</name>
<dbReference type="Proteomes" id="UP000286746">
    <property type="component" value="Unassembled WGS sequence"/>
</dbReference>
<dbReference type="InterPro" id="IPR051453">
    <property type="entry name" value="MBL_Glyoxalase_II"/>
</dbReference>
<feature type="domain" description="Metallo-beta-lactamase" evidence="5">
    <location>
        <begin position="12"/>
        <end position="208"/>
    </location>
</feature>
<evidence type="ECO:0000313" key="6">
    <source>
        <dbReference type="EMBL" id="GCD47197.1"/>
    </source>
</evidence>
<dbReference type="InterPro" id="IPR036866">
    <property type="entry name" value="RibonucZ/Hydroxyglut_hydro"/>
</dbReference>
<gene>
    <name evidence="6" type="ORF">GKJPGBOP_06963</name>
</gene>
<protein>
    <submittedName>
        <fullName evidence="6">Hydrolase</fullName>
    </submittedName>
</protein>
<evidence type="ECO:0000256" key="4">
    <source>
        <dbReference type="ARBA" id="ARBA00022833"/>
    </source>
</evidence>
<dbReference type="GO" id="GO:0046872">
    <property type="term" value="F:metal ion binding"/>
    <property type="evidence" value="ECO:0007669"/>
    <property type="project" value="UniProtKB-KW"/>
</dbReference>
<sequence>MLIAGFPAGAWGTNCYLVAPAAGEECVIIDPGHQAAQGVEEALKKHRLKPVAVVLTHGHIDHVASVVPVCGAHDVPAWIHPADRYMMSDPEKALGRSIGQQLMGELTVGEPDDVKELGDGARLELAGMEFSVAHAPGHTKGSVTFRMPEQAATSGNQGCPPVFFSGDLLFAGSIGRTDLPGGDHAEILRSLERVCLPLQDETVVLSGHGPQTTIGRERATNPFLREVAAGLGDGAPHSPAPRRGM</sequence>
<dbReference type="CDD" id="cd06262">
    <property type="entry name" value="metallo-hydrolase-like_MBL-fold"/>
    <property type="match status" value="1"/>
</dbReference>
<keyword evidence="4" id="KW-0862">Zinc</keyword>
<dbReference type="InterPro" id="IPR001279">
    <property type="entry name" value="Metallo-B-lactamas"/>
</dbReference>
<keyword evidence="3 6" id="KW-0378">Hydrolase</keyword>
<accession>A0A401WD07</accession>